<gene>
    <name evidence="2" type="ORF">DPMN_138954</name>
</gene>
<evidence type="ECO:0000313" key="2">
    <source>
        <dbReference type="EMBL" id="KAH3810560.1"/>
    </source>
</evidence>
<comment type="caution">
    <text evidence="2">The sequence shown here is derived from an EMBL/GenBank/DDBJ whole genome shotgun (WGS) entry which is preliminary data.</text>
</comment>
<keyword evidence="1" id="KW-0175">Coiled coil</keyword>
<protein>
    <submittedName>
        <fullName evidence="2">Uncharacterized protein</fullName>
    </submittedName>
</protein>
<keyword evidence="3" id="KW-1185">Reference proteome</keyword>
<accession>A0A9D4JG29</accession>
<evidence type="ECO:0000256" key="1">
    <source>
        <dbReference type="SAM" id="Coils"/>
    </source>
</evidence>
<dbReference type="AlphaFoldDB" id="A0A9D4JG29"/>
<feature type="coiled-coil region" evidence="1">
    <location>
        <begin position="43"/>
        <end position="88"/>
    </location>
</feature>
<reference evidence="2" key="1">
    <citation type="journal article" date="2019" name="bioRxiv">
        <title>The Genome of the Zebra Mussel, Dreissena polymorpha: A Resource for Invasive Species Research.</title>
        <authorList>
            <person name="McCartney M.A."/>
            <person name="Auch B."/>
            <person name="Kono T."/>
            <person name="Mallez S."/>
            <person name="Zhang Y."/>
            <person name="Obille A."/>
            <person name="Becker A."/>
            <person name="Abrahante J.E."/>
            <person name="Garbe J."/>
            <person name="Badalamenti J.P."/>
            <person name="Herman A."/>
            <person name="Mangelson H."/>
            <person name="Liachko I."/>
            <person name="Sullivan S."/>
            <person name="Sone E.D."/>
            <person name="Koren S."/>
            <person name="Silverstein K.A.T."/>
            <person name="Beckman K.B."/>
            <person name="Gohl D.M."/>
        </authorList>
    </citation>
    <scope>NUCLEOTIDE SEQUENCE</scope>
    <source>
        <strain evidence="2">Duluth1</strain>
        <tissue evidence="2">Whole animal</tissue>
    </source>
</reference>
<sequence>MNAFKGDFLCRKCSHFVLIADKVKDLHQKGEFKQLSATLDTLHRQLIMKKDDLEESLKSLEQAYNTILEEINALRKAINDSLDQLERNTIKELDTLLAKLRTSIQTDNANCNESIKKMTSVKEDWLTMKGKSEAIQMIIYRKCLDMSLKTKAVLQEMTVENDITLSFTPDPIILQTMATLSGLGQILTENRVTKETKPEACCALPIKSDPEIQASETNKQDLVTSPVLVLGTPRQAEIANQTSALNKLDTISNQASVPHKQYHTVTSSSSTQLVQRYLSSAHDKSDPNQIIRMNRMKTSKMYNVKIEKDSEYSWCYITGICEIATGELLITNNRKVKLLDQTMKVVTHYDLPSNPLSTCSIDSSLVAVAMYIKEIIFIRVTNRKLVKDRTMEFQHLCHSIAHHQGNLFITTVTALYQYTVDGRLLRKLYEDTRGTWTGNSY</sequence>
<proteinExistence type="predicted"/>
<name>A0A9D4JG29_DREPO</name>
<dbReference type="Proteomes" id="UP000828390">
    <property type="component" value="Unassembled WGS sequence"/>
</dbReference>
<evidence type="ECO:0000313" key="3">
    <source>
        <dbReference type="Proteomes" id="UP000828390"/>
    </source>
</evidence>
<organism evidence="2 3">
    <name type="scientific">Dreissena polymorpha</name>
    <name type="common">Zebra mussel</name>
    <name type="synonym">Mytilus polymorpha</name>
    <dbReference type="NCBI Taxonomy" id="45954"/>
    <lineage>
        <taxon>Eukaryota</taxon>
        <taxon>Metazoa</taxon>
        <taxon>Spiralia</taxon>
        <taxon>Lophotrochozoa</taxon>
        <taxon>Mollusca</taxon>
        <taxon>Bivalvia</taxon>
        <taxon>Autobranchia</taxon>
        <taxon>Heteroconchia</taxon>
        <taxon>Euheterodonta</taxon>
        <taxon>Imparidentia</taxon>
        <taxon>Neoheterodontei</taxon>
        <taxon>Myida</taxon>
        <taxon>Dreissenoidea</taxon>
        <taxon>Dreissenidae</taxon>
        <taxon>Dreissena</taxon>
    </lineage>
</organism>
<reference evidence="2" key="2">
    <citation type="submission" date="2020-11" db="EMBL/GenBank/DDBJ databases">
        <authorList>
            <person name="McCartney M.A."/>
            <person name="Auch B."/>
            <person name="Kono T."/>
            <person name="Mallez S."/>
            <person name="Becker A."/>
            <person name="Gohl D.M."/>
            <person name="Silverstein K.A.T."/>
            <person name="Koren S."/>
            <person name="Bechman K.B."/>
            <person name="Herman A."/>
            <person name="Abrahante J.E."/>
            <person name="Garbe J."/>
        </authorList>
    </citation>
    <scope>NUCLEOTIDE SEQUENCE</scope>
    <source>
        <strain evidence="2">Duluth1</strain>
        <tissue evidence="2">Whole animal</tissue>
    </source>
</reference>
<dbReference type="EMBL" id="JAIWYP010000006">
    <property type="protein sequence ID" value="KAH3810560.1"/>
    <property type="molecule type" value="Genomic_DNA"/>
</dbReference>